<dbReference type="InterPro" id="IPR017441">
    <property type="entry name" value="Protein_kinase_ATP_BS"/>
</dbReference>
<dbReference type="GO" id="GO:0005524">
    <property type="term" value="F:ATP binding"/>
    <property type="evidence" value="ECO:0007669"/>
    <property type="project" value="UniProtKB-UniRule"/>
</dbReference>
<keyword evidence="13" id="KW-1185">Reference proteome</keyword>
<dbReference type="PROSITE" id="PS50011">
    <property type="entry name" value="PROTEIN_KINASE_DOM"/>
    <property type="match status" value="1"/>
</dbReference>
<name>A0A6A1VRL6_9ROSI</name>
<reference evidence="12 13" key="1">
    <citation type="journal article" date="2019" name="Plant Biotechnol. J.">
        <title>The red bayberry genome and genetic basis of sex determination.</title>
        <authorList>
            <person name="Jia H.M."/>
            <person name="Jia H.J."/>
            <person name="Cai Q.L."/>
            <person name="Wang Y."/>
            <person name="Zhao H.B."/>
            <person name="Yang W.F."/>
            <person name="Wang G.Y."/>
            <person name="Li Y.H."/>
            <person name="Zhan D.L."/>
            <person name="Shen Y.T."/>
            <person name="Niu Q.F."/>
            <person name="Chang L."/>
            <person name="Qiu J."/>
            <person name="Zhao L."/>
            <person name="Xie H.B."/>
            <person name="Fu W.Y."/>
            <person name="Jin J."/>
            <person name="Li X.W."/>
            <person name="Jiao Y."/>
            <person name="Zhou C.C."/>
            <person name="Tu T."/>
            <person name="Chai C.Y."/>
            <person name="Gao J.L."/>
            <person name="Fan L.J."/>
            <person name="van de Weg E."/>
            <person name="Wang J.Y."/>
            <person name="Gao Z.S."/>
        </authorList>
    </citation>
    <scope>NUCLEOTIDE SEQUENCE [LARGE SCALE GENOMIC DNA]</scope>
    <source>
        <tissue evidence="12">Leaves</tissue>
    </source>
</reference>
<proteinExistence type="inferred from homology"/>
<evidence type="ECO:0000256" key="8">
    <source>
        <dbReference type="ARBA" id="ARBA00048329"/>
    </source>
</evidence>
<dbReference type="OrthoDB" id="266718at2759"/>
<evidence type="ECO:0000256" key="4">
    <source>
        <dbReference type="ARBA" id="ARBA00022741"/>
    </source>
</evidence>
<accession>A0A6A1VRL6</accession>
<keyword evidence="6 9" id="KW-0067">ATP-binding</keyword>
<evidence type="ECO:0000256" key="10">
    <source>
        <dbReference type="SAM" id="MobiDB-lite"/>
    </source>
</evidence>
<evidence type="ECO:0000256" key="9">
    <source>
        <dbReference type="PROSITE-ProRule" id="PRU10141"/>
    </source>
</evidence>
<dbReference type="GO" id="GO:0004709">
    <property type="term" value="F:MAP kinase kinase kinase activity"/>
    <property type="evidence" value="ECO:0007669"/>
    <property type="project" value="UniProtKB-EC"/>
</dbReference>
<gene>
    <name evidence="12" type="ORF">CJ030_MR5G022115</name>
</gene>
<comment type="similarity">
    <text evidence="1">Belongs to the protein kinase superfamily. STE Ser/Thr protein kinase family. MAP kinase kinase kinase subfamily.</text>
</comment>
<dbReference type="InterPro" id="IPR011009">
    <property type="entry name" value="Kinase-like_dom_sf"/>
</dbReference>
<feature type="compositionally biased region" description="Polar residues" evidence="10">
    <location>
        <begin position="22"/>
        <end position="31"/>
    </location>
</feature>
<dbReference type="InterPro" id="IPR000719">
    <property type="entry name" value="Prot_kinase_dom"/>
</dbReference>
<keyword evidence="5 12" id="KW-0418">Kinase</keyword>
<feature type="region of interest" description="Disordered" evidence="10">
    <location>
        <begin position="8"/>
        <end position="40"/>
    </location>
</feature>
<dbReference type="AlphaFoldDB" id="A0A6A1VRL6"/>
<dbReference type="PANTHER" id="PTHR48016:SF5">
    <property type="entry name" value="MITOGEN-ACTIVATED PROTEIN KINASE KINASE KINASE 5"/>
    <property type="match status" value="1"/>
</dbReference>
<comment type="catalytic activity">
    <reaction evidence="7">
        <text>L-threonyl-[protein] + ATP = O-phospho-L-threonyl-[protein] + ADP + H(+)</text>
        <dbReference type="Rhea" id="RHEA:46608"/>
        <dbReference type="Rhea" id="RHEA-COMP:11060"/>
        <dbReference type="Rhea" id="RHEA-COMP:11605"/>
        <dbReference type="ChEBI" id="CHEBI:15378"/>
        <dbReference type="ChEBI" id="CHEBI:30013"/>
        <dbReference type="ChEBI" id="CHEBI:30616"/>
        <dbReference type="ChEBI" id="CHEBI:61977"/>
        <dbReference type="ChEBI" id="CHEBI:456216"/>
        <dbReference type="EC" id="2.7.11.25"/>
    </reaction>
</comment>
<sequence length="660" mass="72342">MRWLYNISFSSSSGSQTSSSSLKNPGQVSPTRRNDEDAARFSFGALRKLTRQRKLRHLTDQDISGGSEPLSRLLRSPSNGTEYVTPRFSSASAPAPVYLTQVQPRPQPLPLPGSGICCRKEGSTSGDVYVPLPSPKTGPSGGFKERFRDGVCSNSPIRSVFAGRDVRDTKKSTDYVGKGSLTRARQEPNGSKASRGGFRVNVPIRSAPTSPFSSPALSPRRCSAADTFLYYPSLIPKENQAWSAPEIPTSGIGPELLSPAHLDYFAFSCDDASPLHSPRVRSPRPNPKSPTGPVSPLHFKLSLEALTGRRESNCLVNFHPLPLPPGAAMSSPSSPIPQAIVKSELVPMNSQWQKGKIIGRGTFGSVYVATNRETGALCAMKEVELLPDDPKTAECIKQLQQEIKVLSQLKHPNIVQYYGSEIVEDRFYIYLEYVHPGSINKYVREHCGAITESVVRNFTRHILTGLAYLHRMKTIHRDIKGANLLVDSCGVVKLADFGMAKHLTGQAADLSLKGSPYWMAPELMQAVMQKDSSSDLALAVDIWSLGCTIIEMLTGKPPWSEFEGAAAMFKVLRDTPPIPETLSHEGKDFLRCCFQRNPADRPSAAVLLEHRFLKNSQQLDSPPSCNVVFHGKNLAVNTNATPFVFFPNIFFDVCVIVSLL</sequence>
<dbReference type="PANTHER" id="PTHR48016">
    <property type="entry name" value="MAP KINASE KINASE KINASE SSK2-RELATED-RELATED"/>
    <property type="match status" value="1"/>
</dbReference>
<comment type="caution">
    <text evidence="12">The sequence shown here is derived from an EMBL/GenBank/DDBJ whole genome shotgun (WGS) entry which is preliminary data.</text>
</comment>
<dbReference type="EC" id="2.7.11.25" evidence="2"/>
<evidence type="ECO:0000259" key="11">
    <source>
        <dbReference type="PROSITE" id="PS50011"/>
    </source>
</evidence>
<comment type="catalytic activity">
    <reaction evidence="8">
        <text>L-seryl-[protein] + ATP = O-phospho-L-seryl-[protein] + ADP + H(+)</text>
        <dbReference type="Rhea" id="RHEA:17989"/>
        <dbReference type="Rhea" id="RHEA-COMP:9863"/>
        <dbReference type="Rhea" id="RHEA-COMP:11604"/>
        <dbReference type="ChEBI" id="CHEBI:15378"/>
        <dbReference type="ChEBI" id="CHEBI:29999"/>
        <dbReference type="ChEBI" id="CHEBI:30616"/>
        <dbReference type="ChEBI" id="CHEBI:83421"/>
        <dbReference type="ChEBI" id="CHEBI:456216"/>
        <dbReference type="EC" id="2.7.11.25"/>
    </reaction>
</comment>
<dbReference type="SMART" id="SM00220">
    <property type="entry name" value="S_TKc"/>
    <property type="match status" value="1"/>
</dbReference>
<dbReference type="SUPFAM" id="SSF56112">
    <property type="entry name" value="Protein kinase-like (PK-like)"/>
    <property type="match status" value="1"/>
</dbReference>
<feature type="region of interest" description="Disordered" evidence="10">
    <location>
        <begin position="57"/>
        <end position="81"/>
    </location>
</feature>
<evidence type="ECO:0000256" key="6">
    <source>
        <dbReference type="ARBA" id="ARBA00022840"/>
    </source>
</evidence>
<feature type="region of interest" description="Disordered" evidence="10">
    <location>
        <begin position="127"/>
        <end position="148"/>
    </location>
</feature>
<organism evidence="12 13">
    <name type="scientific">Morella rubra</name>
    <name type="common">Chinese bayberry</name>
    <dbReference type="NCBI Taxonomy" id="262757"/>
    <lineage>
        <taxon>Eukaryota</taxon>
        <taxon>Viridiplantae</taxon>
        <taxon>Streptophyta</taxon>
        <taxon>Embryophyta</taxon>
        <taxon>Tracheophyta</taxon>
        <taxon>Spermatophyta</taxon>
        <taxon>Magnoliopsida</taxon>
        <taxon>eudicotyledons</taxon>
        <taxon>Gunneridae</taxon>
        <taxon>Pentapetalae</taxon>
        <taxon>rosids</taxon>
        <taxon>fabids</taxon>
        <taxon>Fagales</taxon>
        <taxon>Myricaceae</taxon>
        <taxon>Morella</taxon>
    </lineage>
</organism>
<dbReference type="Gene3D" id="1.10.510.10">
    <property type="entry name" value="Transferase(Phosphotransferase) domain 1"/>
    <property type="match status" value="1"/>
</dbReference>
<dbReference type="FunFam" id="1.10.510.10:FF:000357">
    <property type="entry name" value="Mitogen-activated protein kinase kinase kinase 5"/>
    <property type="match status" value="1"/>
</dbReference>
<dbReference type="Pfam" id="PF00069">
    <property type="entry name" value="Pkinase"/>
    <property type="match status" value="1"/>
</dbReference>
<feature type="domain" description="Protein kinase" evidence="11">
    <location>
        <begin position="352"/>
        <end position="613"/>
    </location>
</feature>
<evidence type="ECO:0000256" key="3">
    <source>
        <dbReference type="ARBA" id="ARBA00022679"/>
    </source>
</evidence>
<dbReference type="PROSITE" id="PS00107">
    <property type="entry name" value="PROTEIN_KINASE_ATP"/>
    <property type="match status" value="1"/>
</dbReference>
<feature type="region of interest" description="Disordered" evidence="10">
    <location>
        <begin position="179"/>
        <end position="198"/>
    </location>
</feature>
<keyword evidence="3" id="KW-0808">Transferase</keyword>
<dbReference type="GO" id="GO:0005737">
    <property type="term" value="C:cytoplasm"/>
    <property type="evidence" value="ECO:0007669"/>
    <property type="project" value="TreeGrafter"/>
</dbReference>
<evidence type="ECO:0000256" key="5">
    <source>
        <dbReference type="ARBA" id="ARBA00022777"/>
    </source>
</evidence>
<dbReference type="EMBL" id="RXIC02000023">
    <property type="protein sequence ID" value="KAB1214666.1"/>
    <property type="molecule type" value="Genomic_DNA"/>
</dbReference>
<dbReference type="InterPro" id="IPR050538">
    <property type="entry name" value="MAP_kinase_kinase_kinase"/>
</dbReference>
<evidence type="ECO:0000256" key="1">
    <source>
        <dbReference type="ARBA" id="ARBA00006529"/>
    </source>
</evidence>
<evidence type="ECO:0000256" key="2">
    <source>
        <dbReference type="ARBA" id="ARBA00012406"/>
    </source>
</evidence>
<evidence type="ECO:0000313" key="13">
    <source>
        <dbReference type="Proteomes" id="UP000516437"/>
    </source>
</evidence>
<feature type="compositionally biased region" description="Low complexity" evidence="10">
    <location>
        <begin position="8"/>
        <end position="21"/>
    </location>
</feature>
<keyword evidence="4 9" id="KW-0547">Nucleotide-binding</keyword>
<feature type="binding site" evidence="9">
    <location>
        <position position="381"/>
    </location>
    <ligand>
        <name>ATP</name>
        <dbReference type="ChEBI" id="CHEBI:30616"/>
    </ligand>
</feature>
<evidence type="ECO:0000256" key="7">
    <source>
        <dbReference type="ARBA" id="ARBA00047559"/>
    </source>
</evidence>
<feature type="compositionally biased region" description="Low complexity" evidence="10">
    <location>
        <begin position="64"/>
        <end position="78"/>
    </location>
</feature>
<protein>
    <recommendedName>
        <fullName evidence="2">mitogen-activated protein kinase kinase kinase</fullName>
        <ecNumber evidence="2">2.7.11.25</ecNumber>
    </recommendedName>
</protein>
<evidence type="ECO:0000313" key="12">
    <source>
        <dbReference type="EMBL" id="KAB1214666.1"/>
    </source>
</evidence>
<dbReference type="Proteomes" id="UP000516437">
    <property type="component" value="Chromosome 5"/>
</dbReference>